<comment type="caution">
    <text evidence="1">The sequence shown here is derived from an EMBL/GenBank/DDBJ whole genome shotgun (WGS) entry which is preliminary data.</text>
</comment>
<dbReference type="Pfam" id="PF06073">
    <property type="entry name" value="DUF934"/>
    <property type="match status" value="1"/>
</dbReference>
<sequence>MADLIRGEALAQDVWTWVKLPDSGEPVRKSAGKVVLFKLTGEPAAADDVIDRCEVPATGKVLIPLSVWLRRHEALAARMAAGEIGVWLDSHEEPAELADSLGGDLNRLPLIGVNFPKFIDGRGFSVGFILRNRYGYRNEMRALGDVLRDQMFFFRRTGFDAYLLRADQKPERCIAALKDFSTPYQTSTDGNVPVFRRRIGQKVPA</sequence>
<dbReference type="RefSeq" id="WP_008061763.1">
    <property type="nucleotide sequence ID" value="NZ_AFHG01000052.1"/>
</dbReference>
<keyword evidence="2" id="KW-1185">Reference proteome</keyword>
<organism evidence="1 2">
    <name type="scientific">Methyloversatilis universalis (strain ATCC BAA-1314 / DSM 25237 / JCM 13912 / CCUG 52030 / FAM5)</name>
    <dbReference type="NCBI Taxonomy" id="1000565"/>
    <lineage>
        <taxon>Bacteria</taxon>
        <taxon>Pseudomonadati</taxon>
        <taxon>Pseudomonadota</taxon>
        <taxon>Betaproteobacteria</taxon>
        <taxon>Nitrosomonadales</taxon>
        <taxon>Sterolibacteriaceae</taxon>
        <taxon>Methyloversatilis</taxon>
    </lineage>
</organism>
<dbReference type="OrthoDB" id="9800421at2"/>
<dbReference type="EMBL" id="AFHG01000052">
    <property type="protein sequence ID" value="EGK70908.1"/>
    <property type="molecule type" value="Genomic_DNA"/>
</dbReference>
<dbReference type="eggNOG" id="COG3749">
    <property type="taxonomic scope" value="Bacteria"/>
</dbReference>
<name>F5RDC7_METUF</name>
<evidence type="ECO:0000313" key="1">
    <source>
        <dbReference type="EMBL" id="EGK70908.1"/>
    </source>
</evidence>
<dbReference type="InterPro" id="IPR008318">
    <property type="entry name" value="UCP030820"/>
</dbReference>
<evidence type="ECO:0000313" key="2">
    <source>
        <dbReference type="Proteomes" id="UP000005019"/>
    </source>
</evidence>
<reference evidence="1 2" key="1">
    <citation type="journal article" date="2011" name="J. Bacteriol.">
        <title>Genome sequence of Methyloversatilis universalis FAM5T, a methylotrophic representative of the order Rhodocyclales.</title>
        <authorList>
            <person name="Kittichotirat W."/>
            <person name="Good N.M."/>
            <person name="Hall R."/>
            <person name="Bringel F."/>
            <person name="Lajus A."/>
            <person name="Medigue C."/>
            <person name="Smalley N.E."/>
            <person name="Beck D."/>
            <person name="Bumgarner R."/>
            <person name="Vuilleumier S."/>
            <person name="Kalyuzhnaya M.G."/>
        </authorList>
    </citation>
    <scope>NUCLEOTIDE SEQUENCE [LARGE SCALE GENOMIC DNA]</scope>
    <source>
        <strain evidence="2">ATCC BAA-1314 / JCM 13912 / FAM5</strain>
    </source>
</reference>
<evidence type="ECO:0008006" key="3">
    <source>
        <dbReference type="Google" id="ProtNLM"/>
    </source>
</evidence>
<protein>
    <recommendedName>
        <fullName evidence="3">Oxidoreductase probably involved in sulfite reduction</fullName>
    </recommendedName>
</protein>
<dbReference type="Proteomes" id="UP000005019">
    <property type="component" value="Unassembled WGS sequence"/>
</dbReference>
<dbReference type="AlphaFoldDB" id="F5RDC7"/>
<gene>
    <name evidence="1" type="ORF">METUNv1_02294</name>
</gene>
<dbReference type="STRING" id="1000565.METUNv1_02294"/>
<accession>F5RDC7</accession>
<proteinExistence type="predicted"/>